<dbReference type="Pfam" id="PF13304">
    <property type="entry name" value="AAA_21"/>
    <property type="match status" value="1"/>
</dbReference>
<evidence type="ECO:0000259" key="1">
    <source>
        <dbReference type="Pfam" id="PF13304"/>
    </source>
</evidence>
<dbReference type="InterPro" id="IPR027417">
    <property type="entry name" value="P-loop_NTPase"/>
</dbReference>
<organism evidence="2 3">
    <name type="scientific">Aerophobetes bacterium</name>
    <dbReference type="NCBI Taxonomy" id="2030807"/>
    <lineage>
        <taxon>Bacteria</taxon>
        <taxon>Candidatus Aerophobota</taxon>
    </lineage>
</organism>
<keyword evidence="2" id="KW-0067">ATP-binding</keyword>
<sequence>TADVSNLYAIPFKEVVIRLKSFEGSDSLLIRIKSTDNGLECAVGQQGYDIDVESLRDRFIHPRYRHTRFRAVLDKFEESVKSLVPAVWLPVSRRLPVPEDEERDVRTRRGSKWLESVDARLRELLEQLIVYRKSLDSELSKLHVEFQKHVFEIMLYSKRHDKLFATKPEALTQDQHDQDQLVRAFDALGLLDSKMRTRIDEHFSAAQEVMKRVKRKGEQLSIDIKDIFIIPLIQRTNSMVQFARELENKRITLFRPLKKYEQIVSSFLNQKRVEISEDGTLVIKSLAQKKRDLETHLLSSGEKQIVILLTQALLWEGKPVVYVVDEPELSLHVSWQEKLLKSLQDLGGRIQIIVATHSPDISGPFPDNVIDLEKA</sequence>
<name>A0A523RU95_UNCAE</name>
<dbReference type="InterPro" id="IPR051396">
    <property type="entry name" value="Bact_Antivir_Def_Nuclease"/>
</dbReference>
<dbReference type="GO" id="GO:0005524">
    <property type="term" value="F:ATP binding"/>
    <property type="evidence" value="ECO:0007669"/>
    <property type="project" value="UniProtKB-KW"/>
</dbReference>
<dbReference type="Gene3D" id="3.40.50.300">
    <property type="entry name" value="P-loop containing nucleotide triphosphate hydrolases"/>
    <property type="match status" value="1"/>
</dbReference>
<dbReference type="AlphaFoldDB" id="A0A523RU95"/>
<proteinExistence type="predicted"/>
<evidence type="ECO:0000313" key="3">
    <source>
        <dbReference type="Proteomes" id="UP000316360"/>
    </source>
</evidence>
<dbReference type="InterPro" id="IPR003959">
    <property type="entry name" value="ATPase_AAA_core"/>
</dbReference>
<reference evidence="2 3" key="1">
    <citation type="submission" date="2019-03" db="EMBL/GenBank/DDBJ databases">
        <title>Metabolic potential of uncultured bacteria and archaea associated with petroleum seepage in deep-sea sediments.</title>
        <authorList>
            <person name="Dong X."/>
            <person name="Hubert C."/>
        </authorList>
    </citation>
    <scope>NUCLEOTIDE SEQUENCE [LARGE SCALE GENOMIC DNA]</scope>
    <source>
        <strain evidence="2">E44_bin7</strain>
    </source>
</reference>
<protein>
    <submittedName>
        <fullName evidence="2">ATP-binding protein</fullName>
    </submittedName>
</protein>
<accession>A0A523RU95</accession>
<feature type="domain" description="ATPase AAA-type core" evidence="1">
    <location>
        <begin position="242"/>
        <end position="359"/>
    </location>
</feature>
<dbReference type="Proteomes" id="UP000316360">
    <property type="component" value="Unassembled WGS sequence"/>
</dbReference>
<comment type="caution">
    <text evidence="2">The sequence shown here is derived from an EMBL/GenBank/DDBJ whole genome shotgun (WGS) entry which is preliminary data.</text>
</comment>
<dbReference type="PANTHER" id="PTHR43581:SF2">
    <property type="entry name" value="EXCINUCLEASE ATPASE SUBUNIT"/>
    <property type="match status" value="1"/>
</dbReference>
<dbReference type="PANTHER" id="PTHR43581">
    <property type="entry name" value="ATP/GTP PHOSPHATASE"/>
    <property type="match status" value="1"/>
</dbReference>
<evidence type="ECO:0000313" key="2">
    <source>
        <dbReference type="EMBL" id="TET09221.1"/>
    </source>
</evidence>
<keyword evidence="2" id="KW-0547">Nucleotide-binding</keyword>
<dbReference type="SUPFAM" id="SSF52540">
    <property type="entry name" value="P-loop containing nucleoside triphosphate hydrolases"/>
    <property type="match status" value="1"/>
</dbReference>
<dbReference type="EMBL" id="SOKJ01000307">
    <property type="protein sequence ID" value="TET09221.1"/>
    <property type="molecule type" value="Genomic_DNA"/>
</dbReference>
<dbReference type="CDD" id="cd00267">
    <property type="entry name" value="ABC_ATPase"/>
    <property type="match status" value="1"/>
</dbReference>
<feature type="non-terminal residue" evidence="2">
    <location>
        <position position="1"/>
    </location>
</feature>
<gene>
    <name evidence="2" type="ORF">E3J84_05380</name>
</gene>
<dbReference type="GO" id="GO:0016887">
    <property type="term" value="F:ATP hydrolysis activity"/>
    <property type="evidence" value="ECO:0007669"/>
    <property type="project" value="InterPro"/>
</dbReference>